<dbReference type="FunFam" id="3.40.50.170:FF:000003">
    <property type="entry name" value="Methionyl-tRNA formyltransferase"/>
    <property type="match status" value="1"/>
</dbReference>
<keyword evidence="12" id="KW-1185">Reference proteome</keyword>
<dbReference type="OrthoDB" id="9802815at2"/>
<evidence type="ECO:0000256" key="8">
    <source>
        <dbReference type="HAMAP-Rule" id="MF_00182"/>
    </source>
</evidence>
<dbReference type="SUPFAM" id="SSF50486">
    <property type="entry name" value="FMT C-terminal domain-like"/>
    <property type="match status" value="1"/>
</dbReference>
<feature type="domain" description="Formyl transferase N-terminal" evidence="9">
    <location>
        <begin position="11"/>
        <end position="187"/>
    </location>
</feature>
<dbReference type="InterPro" id="IPR005794">
    <property type="entry name" value="Fmt"/>
</dbReference>
<dbReference type="STRING" id="641665.GCA_002104455_00830"/>
<dbReference type="InterPro" id="IPR002376">
    <property type="entry name" value="Formyl_transf_N"/>
</dbReference>
<protein>
    <recommendedName>
        <fullName evidence="4 8">Methionyl-tRNA formyltransferase</fullName>
        <ecNumber evidence="3 8">2.1.2.9</ecNumber>
    </recommendedName>
</protein>
<dbReference type="CDD" id="cd08646">
    <property type="entry name" value="FMT_core_Met-tRNA-FMT_N"/>
    <property type="match status" value="1"/>
</dbReference>
<dbReference type="AlphaFoldDB" id="A0A1H7PJJ4"/>
<dbReference type="InterPro" id="IPR036477">
    <property type="entry name" value="Formyl_transf_N_sf"/>
</dbReference>
<dbReference type="PANTHER" id="PTHR11138:SF5">
    <property type="entry name" value="METHIONYL-TRNA FORMYLTRANSFERASE, MITOCHONDRIAL"/>
    <property type="match status" value="1"/>
</dbReference>
<dbReference type="Pfam" id="PF02911">
    <property type="entry name" value="Formyl_trans_C"/>
    <property type="match status" value="1"/>
</dbReference>
<dbReference type="SUPFAM" id="SSF53328">
    <property type="entry name" value="Formyltransferase"/>
    <property type="match status" value="1"/>
</dbReference>
<comment type="catalytic activity">
    <reaction evidence="7 8">
        <text>L-methionyl-tRNA(fMet) + (6R)-10-formyltetrahydrofolate = N-formyl-L-methionyl-tRNA(fMet) + (6S)-5,6,7,8-tetrahydrofolate + H(+)</text>
        <dbReference type="Rhea" id="RHEA:24380"/>
        <dbReference type="Rhea" id="RHEA-COMP:9952"/>
        <dbReference type="Rhea" id="RHEA-COMP:9953"/>
        <dbReference type="ChEBI" id="CHEBI:15378"/>
        <dbReference type="ChEBI" id="CHEBI:57453"/>
        <dbReference type="ChEBI" id="CHEBI:78530"/>
        <dbReference type="ChEBI" id="CHEBI:78844"/>
        <dbReference type="ChEBI" id="CHEBI:195366"/>
        <dbReference type="EC" id="2.1.2.9"/>
    </reaction>
</comment>
<organism evidence="11 12">
    <name type="scientific">Colwellia chukchiensis</name>
    <dbReference type="NCBI Taxonomy" id="641665"/>
    <lineage>
        <taxon>Bacteria</taxon>
        <taxon>Pseudomonadati</taxon>
        <taxon>Pseudomonadota</taxon>
        <taxon>Gammaproteobacteria</taxon>
        <taxon>Alteromonadales</taxon>
        <taxon>Colwelliaceae</taxon>
        <taxon>Colwellia</taxon>
    </lineage>
</organism>
<evidence type="ECO:0000313" key="11">
    <source>
        <dbReference type="EMBL" id="SEL35614.1"/>
    </source>
</evidence>
<proteinExistence type="inferred from homology"/>
<dbReference type="HAMAP" id="MF_00182">
    <property type="entry name" value="Formyl_trans"/>
    <property type="match status" value="1"/>
</dbReference>
<comment type="function">
    <text evidence="1 8">Attaches a formyl group to the free amino group of methionyl-tRNA(fMet). The formyl group appears to play a dual role in the initiator identity of N-formylmethionyl-tRNA by promoting its recognition by IF2 and preventing the misappropriation of this tRNA by the elongation apparatus.</text>
</comment>
<dbReference type="PROSITE" id="PS00373">
    <property type="entry name" value="GART"/>
    <property type="match status" value="1"/>
</dbReference>
<evidence type="ECO:0000256" key="7">
    <source>
        <dbReference type="ARBA" id="ARBA00048558"/>
    </source>
</evidence>
<evidence type="ECO:0000259" key="9">
    <source>
        <dbReference type="Pfam" id="PF00551"/>
    </source>
</evidence>
<evidence type="ECO:0000256" key="6">
    <source>
        <dbReference type="ARBA" id="ARBA00022917"/>
    </source>
</evidence>
<sequence>MANPVTKPLNIIFAGTPEFAAKHLAALLQSEHNIVAVYCPPDKPAGRGKKLTACATKLLALEHQIPIEQPVNFKSEQEQQKLAAYQADVMVVVAYGLLLPEPILTTPRLGCINVHGSILPKWRGAAPIQRALEAGDTKTGVTIMQMDKGLDTGDIILTAHCDITMTDTSASLYEKLAELGPTALLETLALMATGNYSRQPQDNSKATHAAKLDKAEAELDWHLPAENLALKVRAYIPWPVAQFTFTENNKQHKIRVWQASAIALNHQQTAGTIISADKHGIIVATLNGALRLEIIQLPGKKALAVADILNGKAHWFAPDLAINGQKPNLEGSQ</sequence>
<dbReference type="InterPro" id="IPR044135">
    <property type="entry name" value="Met-tRNA-FMT_C"/>
</dbReference>
<evidence type="ECO:0000256" key="2">
    <source>
        <dbReference type="ARBA" id="ARBA00010699"/>
    </source>
</evidence>
<dbReference type="RefSeq" id="WP_085285223.1">
    <property type="nucleotide sequence ID" value="NZ_FOBI01000009.1"/>
</dbReference>
<keyword evidence="6 8" id="KW-0648">Protein biosynthesis</keyword>
<dbReference type="InterPro" id="IPR041711">
    <property type="entry name" value="Met-tRNA-FMT_N"/>
</dbReference>
<dbReference type="InterPro" id="IPR005793">
    <property type="entry name" value="Formyl_trans_C"/>
</dbReference>
<dbReference type="Gene3D" id="3.10.25.10">
    <property type="entry name" value="Formyl transferase, C-terminal domain"/>
    <property type="match status" value="1"/>
</dbReference>
<reference evidence="12" key="1">
    <citation type="submission" date="2016-10" db="EMBL/GenBank/DDBJ databases">
        <authorList>
            <person name="Varghese N."/>
            <person name="Submissions S."/>
        </authorList>
    </citation>
    <scope>NUCLEOTIDE SEQUENCE [LARGE SCALE GENOMIC DNA]</scope>
    <source>
        <strain evidence="12">CGMCC 1.9127</strain>
    </source>
</reference>
<accession>A0A1H7PJJ4</accession>
<dbReference type="PANTHER" id="PTHR11138">
    <property type="entry name" value="METHIONYL-TRNA FORMYLTRANSFERASE"/>
    <property type="match status" value="1"/>
</dbReference>
<evidence type="ECO:0000256" key="4">
    <source>
        <dbReference type="ARBA" id="ARBA00016014"/>
    </source>
</evidence>
<gene>
    <name evidence="8" type="primary">fmt</name>
    <name evidence="11" type="ORF">SAMN05216262_109132</name>
</gene>
<dbReference type="CDD" id="cd08704">
    <property type="entry name" value="Met_tRNA_FMT_C"/>
    <property type="match status" value="1"/>
</dbReference>
<comment type="similarity">
    <text evidence="2 8">Belongs to the Fmt family.</text>
</comment>
<dbReference type="InterPro" id="IPR011034">
    <property type="entry name" value="Formyl_transferase-like_C_sf"/>
</dbReference>
<evidence type="ECO:0000256" key="3">
    <source>
        <dbReference type="ARBA" id="ARBA00012261"/>
    </source>
</evidence>
<evidence type="ECO:0000259" key="10">
    <source>
        <dbReference type="Pfam" id="PF02911"/>
    </source>
</evidence>
<keyword evidence="5 8" id="KW-0808">Transferase</keyword>
<evidence type="ECO:0000256" key="5">
    <source>
        <dbReference type="ARBA" id="ARBA00022679"/>
    </source>
</evidence>
<evidence type="ECO:0000256" key="1">
    <source>
        <dbReference type="ARBA" id="ARBA00002606"/>
    </source>
</evidence>
<evidence type="ECO:0000313" key="12">
    <source>
        <dbReference type="Proteomes" id="UP000199297"/>
    </source>
</evidence>
<dbReference type="EMBL" id="FOBI01000009">
    <property type="protein sequence ID" value="SEL35614.1"/>
    <property type="molecule type" value="Genomic_DNA"/>
</dbReference>
<dbReference type="InterPro" id="IPR037022">
    <property type="entry name" value="Formyl_trans_C_sf"/>
</dbReference>
<dbReference type="GO" id="GO:0004479">
    <property type="term" value="F:methionyl-tRNA formyltransferase activity"/>
    <property type="evidence" value="ECO:0007669"/>
    <property type="project" value="UniProtKB-UniRule"/>
</dbReference>
<dbReference type="GO" id="GO:0005829">
    <property type="term" value="C:cytosol"/>
    <property type="evidence" value="ECO:0007669"/>
    <property type="project" value="TreeGrafter"/>
</dbReference>
<dbReference type="Gene3D" id="3.40.50.170">
    <property type="entry name" value="Formyl transferase, N-terminal domain"/>
    <property type="match status" value="1"/>
</dbReference>
<dbReference type="Proteomes" id="UP000199297">
    <property type="component" value="Unassembled WGS sequence"/>
</dbReference>
<dbReference type="NCBIfam" id="TIGR00460">
    <property type="entry name" value="fmt"/>
    <property type="match status" value="1"/>
</dbReference>
<dbReference type="EC" id="2.1.2.9" evidence="3 8"/>
<dbReference type="Pfam" id="PF00551">
    <property type="entry name" value="Formyl_trans_N"/>
    <property type="match status" value="1"/>
</dbReference>
<feature type="domain" description="Formyl transferase C-terminal" evidence="10">
    <location>
        <begin position="211"/>
        <end position="312"/>
    </location>
</feature>
<dbReference type="InterPro" id="IPR001555">
    <property type="entry name" value="GART_AS"/>
</dbReference>
<name>A0A1H7PJJ4_9GAMM</name>
<feature type="binding site" evidence="8">
    <location>
        <begin position="117"/>
        <end position="120"/>
    </location>
    <ligand>
        <name>(6S)-5,6,7,8-tetrahydrofolate</name>
        <dbReference type="ChEBI" id="CHEBI:57453"/>
    </ligand>
</feature>